<evidence type="ECO:0000313" key="1">
    <source>
        <dbReference type="EMBL" id="KAK3418328.1"/>
    </source>
</evidence>
<evidence type="ECO:0000313" key="2">
    <source>
        <dbReference type="Proteomes" id="UP000030711"/>
    </source>
</evidence>
<comment type="caution">
    <text evidence="1">The sequence shown here is derived from an EMBL/GenBank/DDBJ whole genome shotgun (WGS) entry which is preliminary data.</text>
</comment>
<name>A0ACC3JYQ9_EUCGR</name>
<accession>A0ACC3JYQ9</accession>
<gene>
    <name evidence="1" type="ORF">EUGRSUZ_H04277</name>
</gene>
<keyword evidence="2" id="KW-1185">Reference proteome</keyword>
<reference evidence="1 2" key="1">
    <citation type="journal article" date="2014" name="Nature">
        <title>The genome of Eucalyptus grandis.</title>
        <authorList>
            <person name="Myburg A.A."/>
            <person name="Grattapaglia D."/>
            <person name="Tuskan G.A."/>
            <person name="Hellsten U."/>
            <person name="Hayes R.D."/>
            <person name="Grimwood J."/>
            <person name="Jenkins J."/>
            <person name="Lindquist E."/>
            <person name="Tice H."/>
            <person name="Bauer D."/>
            <person name="Goodstein D.M."/>
            <person name="Dubchak I."/>
            <person name="Poliakov A."/>
            <person name="Mizrachi E."/>
            <person name="Kullan A.R."/>
            <person name="Hussey S.G."/>
            <person name="Pinard D."/>
            <person name="van der Merwe K."/>
            <person name="Singh P."/>
            <person name="van Jaarsveld I."/>
            <person name="Silva-Junior O.B."/>
            <person name="Togawa R.C."/>
            <person name="Pappas M.R."/>
            <person name="Faria D.A."/>
            <person name="Sansaloni C.P."/>
            <person name="Petroli C.D."/>
            <person name="Yang X."/>
            <person name="Ranjan P."/>
            <person name="Tschaplinski T.J."/>
            <person name="Ye C.Y."/>
            <person name="Li T."/>
            <person name="Sterck L."/>
            <person name="Vanneste K."/>
            <person name="Murat F."/>
            <person name="Soler M."/>
            <person name="Clemente H.S."/>
            <person name="Saidi N."/>
            <person name="Cassan-Wang H."/>
            <person name="Dunand C."/>
            <person name="Hefer C.A."/>
            <person name="Bornberg-Bauer E."/>
            <person name="Kersting A.R."/>
            <person name="Vining K."/>
            <person name="Amarasinghe V."/>
            <person name="Ranik M."/>
            <person name="Naithani S."/>
            <person name="Elser J."/>
            <person name="Boyd A.E."/>
            <person name="Liston A."/>
            <person name="Spatafora J.W."/>
            <person name="Dharmwardhana P."/>
            <person name="Raja R."/>
            <person name="Sullivan C."/>
            <person name="Romanel E."/>
            <person name="Alves-Ferreira M."/>
            <person name="Kulheim C."/>
            <person name="Foley W."/>
            <person name="Carocha V."/>
            <person name="Paiva J."/>
            <person name="Kudrna D."/>
            <person name="Brommonschenkel S.H."/>
            <person name="Pasquali G."/>
            <person name="Byrne M."/>
            <person name="Rigault P."/>
            <person name="Tibbits J."/>
            <person name="Spokevicius A."/>
            <person name="Jones R.C."/>
            <person name="Steane D.A."/>
            <person name="Vaillancourt R.E."/>
            <person name="Potts B.M."/>
            <person name="Joubert F."/>
            <person name="Barry K."/>
            <person name="Pappas G.J."/>
            <person name="Strauss S.H."/>
            <person name="Jaiswal P."/>
            <person name="Grima-Pettenati J."/>
            <person name="Salse J."/>
            <person name="Van de Peer Y."/>
            <person name="Rokhsar D.S."/>
            <person name="Schmutz J."/>
        </authorList>
    </citation>
    <scope>NUCLEOTIDE SEQUENCE [LARGE SCALE GENOMIC DNA]</scope>
    <source>
        <strain evidence="2">cv. BRASUZ1</strain>
        <tissue evidence="1">Leaf extractions</tissue>
    </source>
</reference>
<dbReference type="Proteomes" id="UP000030711">
    <property type="component" value="Chromosome 8"/>
</dbReference>
<organism evidence="1 2">
    <name type="scientific">Eucalyptus grandis</name>
    <name type="common">Flooded gum</name>
    <dbReference type="NCBI Taxonomy" id="71139"/>
    <lineage>
        <taxon>Eukaryota</taxon>
        <taxon>Viridiplantae</taxon>
        <taxon>Streptophyta</taxon>
        <taxon>Embryophyta</taxon>
        <taxon>Tracheophyta</taxon>
        <taxon>Spermatophyta</taxon>
        <taxon>Magnoliopsida</taxon>
        <taxon>eudicotyledons</taxon>
        <taxon>Gunneridae</taxon>
        <taxon>Pentapetalae</taxon>
        <taxon>rosids</taxon>
        <taxon>malvids</taxon>
        <taxon>Myrtales</taxon>
        <taxon>Myrtaceae</taxon>
        <taxon>Myrtoideae</taxon>
        <taxon>Eucalypteae</taxon>
        <taxon>Eucalyptus</taxon>
    </lineage>
</organism>
<dbReference type="EMBL" id="CM064442">
    <property type="protein sequence ID" value="KAK3418328.1"/>
    <property type="molecule type" value="Genomic_DNA"/>
</dbReference>
<proteinExistence type="predicted"/>
<sequence length="135" mass="14655">MRGYQKIYNLEKKVKDLAIQGSLLLNASESKQSELGKSSSLSAAIAGARAAAIQYSKNQNHSTSYSTRINAMNIDTSRNVETASSDLEEVSDNSTPGDGEKEFSSYNETLTRERKQRAGPSSKIFGEAVRALKSS</sequence>
<protein>
    <submittedName>
        <fullName evidence="1">Uncharacterized protein</fullName>
    </submittedName>
</protein>